<dbReference type="Proteomes" id="UP000246121">
    <property type="component" value="Unassembled WGS sequence"/>
</dbReference>
<accession>A0A2V2VT96</accession>
<dbReference type="AlphaFoldDB" id="A0A2V2VT96"/>
<name>A0A2V2VT96_TRYCR</name>
<feature type="compositionally biased region" description="Polar residues" evidence="1">
    <location>
        <begin position="1"/>
        <end position="11"/>
    </location>
</feature>
<dbReference type="VEuPathDB" id="TriTrypDB:BCY84_18182"/>
<dbReference type="VEuPathDB" id="TriTrypDB:TcBrA4_0102220"/>
<reference evidence="2 3" key="1">
    <citation type="journal article" date="2018" name="Microb. Genom.">
        <title>Expanding an expanded genome: long-read sequencing of Trypanosoma cruzi.</title>
        <authorList>
            <person name="Berna L."/>
            <person name="Rodriguez M."/>
            <person name="Chiribao M.L."/>
            <person name="Parodi-Talice A."/>
            <person name="Pita S."/>
            <person name="Rijo G."/>
            <person name="Alvarez-Valin F."/>
            <person name="Robello C."/>
        </authorList>
    </citation>
    <scope>NUCLEOTIDE SEQUENCE [LARGE SCALE GENOMIC DNA]</scope>
    <source>
        <strain evidence="2 3">Dm28c</strain>
    </source>
</reference>
<gene>
    <name evidence="2" type="ORF">C4B63_9g2198c</name>
</gene>
<dbReference type="VEuPathDB" id="TriTrypDB:C4B63_9g2198c"/>
<dbReference type="VEuPathDB" id="TriTrypDB:TcG_05755"/>
<dbReference type="VEuPathDB" id="TriTrypDB:TcCL_NonESM05890"/>
<dbReference type="VEuPathDB" id="TriTrypDB:TcCLB.511545.160"/>
<dbReference type="VEuPathDB" id="TriTrypDB:TcYC6_0051030"/>
<feature type="region of interest" description="Disordered" evidence="1">
    <location>
        <begin position="1"/>
        <end position="30"/>
    </location>
</feature>
<protein>
    <recommendedName>
        <fullName evidence="4">CHCH domain-containing protein</fullName>
    </recommendedName>
</protein>
<evidence type="ECO:0000313" key="3">
    <source>
        <dbReference type="Proteomes" id="UP000246121"/>
    </source>
</evidence>
<dbReference type="SUPFAM" id="SSF47072">
    <property type="entry name" value="Cysteine alpha-hairpin motif"/>
    <property type="match status" value="1"/>
</dbReference>
<sequence>MTNSESTTTHSEAWGSAENPVKHVRARTHSTDIGDSKRTVAFGEYRRSWLTPFFGSNDSEPQFSWNAIHPCKLFSRHVHECLEQHENNVDFCQTRVALLQSCLNEFNM</sequence>
<dbReference type="InterPro" id="IPR009069">
    <property type="entry name" value="Cys_alpha_HP_mot_SF"/>
</dbReference>
<evidence type="ECO:0000256" key="1">
    <source>
        <dbReference type="SAM" id="MobiDB-lite"/>
    </source>
</evidence>
<dbReference type="OrthoDB" id="248439at2759"/>
<comment type="caution">
    <text evidence="2">The sequence shown here is derived from an EMBL/GenBank/DDBJ whole genome shotgun (WGS) entry which is preliminary data.</text>
</comment>
<organism evidence="2 3">
    <name type="scientific">Trypanosoma cruzi</name>
    <dbReference type="NCBI Taxonomy" id="5693"/>
    <lineage>
        <taxon>Eukaryota</taxon>
        <taxon>Discoba</taxon>
        <taxon>Euglenozoa</taxon>
        <taxon>Kinetoplastea</taxon>
        <taxon>Metakinetoplastina</taxon>
        <taxon>Trypanosomatida</taxon>
        <taxon>Trypanosomatidae</taxon>
        <taxon>Trypanosoma</taxon>
        <taxon>Schizotrypanum</taxon>
    </lineage>
</organism>
<dbReference type="VEuPathDB" id="TriTrypDB:C3747_12g1598c"/>
<dbReference type="EMBL" id="PRFA01000009">
    <property type="protein sequence ID" value="PWU99354.1"/>
    <property type="molecule type" value="Genomic_DNA"/>
</dbReference>
<evidence type="ECO:0000313" key="2">
    <source>
        <dbReference type="EMBL" id="PWU99354.1"/>
    </source>
</evidence>
<evidence type="ECO:0008006" key="4">
    <source>
        <dbReference type="Google" id="ProtNLM"/>
    </source>
</evidence>
<proteinExistence type="predicted"/>
<dbReference type="VEuPathDB" id="TriTrypDB:TcCLB.510435.10"/>